<protein>
    <submittedName>
        <fullName evidence="7">MFS transporter</fullName>
    </submittedName>
</protein>
<dbReference type="EMBL" id="VUMY01000009">
    <property type="protein sequence ID" value="MST49771.1"/>
    <property type="molecule type" value="Genomic_DNA"/>
</dbReference>
<evidence type="ECO:0000256" key="3">
    <source>
        <dbReference type="ARBA" id="ARBA00022989"/>
    </source>
</evidence>
<keyword evidence="4 5" id="KW-0472">Membrane</keyword>
<keyword evidence="2 5" id="KW-0812">Transmembrane</keyword>
<keyword evidence="3 5" id="KW-1133">Transmembrane helix</keyword>
<dbReference type="PANTHER" id="PTHR23528">
    <property type="match status" value="1"/>
</dbReference>
<reference evidence="7 8" key="1">
    <citation type="submission" date="2019-08" db="EMBL/GenBank/DDBJ databases">
        <title>In-depth cultivation of the pig gut microbiome towards novel bacterial diversity and tailored functional studies.</title>
        <authorList>
            <person name="Wylensek D."/>
            <person name="Hitch T.C.A."/>
            <person name="Clavel T."/>
        </authorList>
    </citation>
    <scope>NUCLEOTIDE SEQUENCE [LARGE SCALE GENOMIC DNA]</scope>
    <source>
        <strain evidence="7 8">RF-GAM-744-WT-7</strain>
    </source>
</reference>
<gene>
    <name evidence="7" type="ORF">FYJ63_05910</name>
</gene>
<dbReference type="PROSITE" id="PS50850">
    <property type="entry name" value="MFS"/>
    <property type="match status" value="1"/>
</dbReference>
<dbReference type="GO" id="GO:0005886">
    <property type="term" value="C:plasma membrane"/>
    <property type="evidence" value="ECO:0007669"/>
    <property type="project" value="UniProtKB-SubCell"/>
</dbReference>
<comment type="caution">
    <text evidence="7">The sequence shown here is derived from an EMBL/GenBank/DDBJ whole genome shotgun (WGS) entry which is preliminary data.</text>
</comment>
<evidence type="ECO:0000259" key="6">
    <source>
        <dbReference type="PROSITE" id="PS50850"/>
    </source>
</evidence>
<dbReference type="InterPro" id="IPR020846">
    <property type="entry name" value="MFS_dom"/>
</dbReference>
<evidence type="ECO:0000256" key="4">
    <source>
        <dbReference type="ARBA" id="ARBA00023136"/>
    </source>
</evidence>
<dbReference type="RefSeq" id="WP_154544773.1">
    <property type="nucleotide sequence ID" value="NZ_VUMY01000009.1"/>
</dbReference>
<feature type="transmembrane region" description="Helical" evidence="5">
    <location>
        <begin position="383"/>
        <end position="402"/>
    </location>
</feature>
<dbReference type="AlphaFoldDB" id="A0A7K0K2Q3"/>
<organism evidence="7 8">
    <name type="scientific">Mobiluncus porci</name>
    <dbReference type="NCBI Taxonomy" id="2652278"/>
    <lineage>
        <taxon>Bacteria</taxon>
        <taxon>Bacillati</taxon>
        <taxon>Actinomycetota</taxon>
        <taxon>Actinomycetes</taxon>
        <taxon>Actinomycetales</taxon>
        <taxon>Actinomycetaceae</taxon>
        <taxon>Mobiluncus</taxon>
    </lineage>
</organism>
<feature type="transmembrane region" description="Helical" evidence="5">
    <location>
        <begin position="196"/>
        <end position="215"/>
    </location>
</feature>
<dbReference type="GO" id="GO:0022857">
    <property type="term" value="F:transmembrane transporter activity"/>
    <property type="evidence" value="ECO:0007669"/>
    <property type="project" value="InterPro"/>
</dbReference>
<feature type="transmembrane region" description="Helical" evidence="5">
    <location>
        <begin position="317"/>
        <end position="335"/>
    </location>
</feature>
<feature type="transmembrane region" description="Helical" evidence="5">
    <location>
        <begin position="341"/>
        <end position="362"/>
    </location>
</feature>
<feature type="transmembrane region" description="Helical" evidence="5">
    <location>
        <begin position="248"/>
        <end position="272"/>
    </location>
</feature>
<dbReference type="SUPFAM" id="SSF103473">
    <property type="entry name" value="MFS general substrate transporter"/>
    <property type="match status" value="1"/>
</dbReference>
<feature type="transmembrane region" description="Helical" evidence="5">
    <location>
        <begin position="284"/>
        <end position="305"/>
    </location>
</feature>
<feature type="transmembrane region" description="Helical" evidence="5">
    <location>
        <begin position="137"/>
        <end position="158"/>
    </location>
</feature>
<dbReference type="Gene3D" id="1.20.1250.20">
    <property type="entry name" value="MFS general substrate transporter like domains"/>
    <property type="match status" value="2"/>
</dbReference>
<accession>A0A7K0K2Q3</accession>
<feature type="transmembrane region" description="Helical" evidence="5">
    <location>
        <begin position="408"/>
        <end position="428"/>
    </location>
</feature>
<evidence type="ECO:0000313" key="8">
    <source>
        <dbReference type="Proteomes" id="UP000442535"/>
    </source>
</evidence>
<dbReference type="Pfam" id="PF07690">
    <property type="entry name" value="MFS_1"/>
    <property type="match status" value="1"/>
</dbReference>
<dbReference type="Proteomes" id="UP000442535">
    <property type="component" value="Unassembled WGS sequence"/>
</dbReference>
<dbReference type="InterPro" id="IPR011701">
    <property type="entry name" value="MFS"/>
</dbReference>
<feature type="transmembrane region" description="Helical" evidence="5">
    <location>
        <begin position="110"/>
        <end position="131"/>
    </location>
</feature>
<name>A0A7K0K2Q3_9ACTO</name>
<evidence type="ECO:0000313" key="7">
    <source>
        <dbReference type="EMBL" id="MST49771.1"/>
    </source>
</evidence>
<feature type="domain" description="Major facilitator superfamily (MFS) profile" evidence="6">
    <location>
        <begin position="247"/>
        <end position="434"/>
    </location>
</feature>
<evidence type="ECO:0000256" key="2">
    <source>
        <dbReference type="ARBA" id="ARBA00022692"/>
    </source>
</evidence>
<proteinExistence type="predicted"/>
<evidence type="ECO:0000256" key="1">
    <source>
        <dbReference type="ARBA" id="ARBA00004651"/>
    </source>
</evidence>
<feature type="transmembrane region" description="Helical" evidence="5">
    <location>
        <begin position="75"/>
        <end position="98"/>
    </location>
</feature>
<dbReference type="PANTHER" id="PTHR23528:SF1">
    <property type="entry name" value="MAJOR FACILITATOR SUPERFAMILY (MFS) PROFILE DOMAIN-CONTAINING PROTEIN"/>
    <property type="match status" value="1"/>
</dbReference>
<sequence>MRTEENEPGSPYISQIPKGYFEAKEDIHAPLVKPEGSWRAAVTLAEIGFYAAWFGPIQVLLGLQAAFIAPSDKELVLSLVTGFGAFVSMVSNPFFGALSDHTTSRYGRRAPWVLGGTLIGVFGLVFLAASWSVWAMVLSWALVQAGVNAAFAALSATLNDRIVVERRGEMSGWMAAGQNLGALAGTGVAVAAGGIVIGYVACITLLCVSVIPYLWRSRDRYVSHRDESYRMTKFLSRFWISPRNYPDFFWAWFVRLMVLTPFGIITLYLLYYLMDVVHHPNPQYGVLILSGIFTGLTVVISVMAGLISDYQGKRKPLIIVSGILMAVSALILAFFHSWEAALVSSIFLGVGHGCFIPVHFALTTQVLPPSDDTGRDLGIFNTAAALPQVISPILAMTSLGLVSNHDTGYSILFGVCAAWFVLGAVAILRVKSVK</sequence>
<feature type="transmembrane region" description="Helical" evidence="5">
    <location>
        <begin position="47"/>
        <end position="69"/>
    </location>
</feature>
<dbReference type="InterPro" id="IPR036259">
    <property type="entry name" value="MFS_trans_sf"/>
</dbReference>
<comment type="subcellular location">
    <subcellularLocation>
        <location evidence="1">Cell membrane</location>
        <topology evidence="1">Multi-pass membrane protein</topology>
    </subcellularLocation>
</comment>
<evidence type="ECO:0000256" key="5">
    <source>
        <dbReference type="SAM" id="Phobius"/>
    </source>
</evidence>
<keyword evidence="8" id="KW-1185">Reference proteome</keyword>